<dbReference type="GO" id="GO:0042729">
    <property type="term" value="C:DASH complex"/>
    <property type="evidence" value="ECO:0007669"/>
    <property type="project" value="InterPro"/>
</dbReference>
<keyword evidence="16" id="KW-0137">Centromere</keyword>
<evidence type="ECO:0000256" key="7">
    <source>
        <dbReference type="ARBA" id="ARBA00022618"/>
    </source>
</evidence>
<feature type="compositionally biased region" description="Basic and acidic residues" evidence="19">
    <location>
        <begin position="157"/>
        <end position="180"/>
    </location>
</feature>
<feature type="compositionally biased region" description="Basic and acidic residues" evidence="19">
    <location>
        <begin position="1"/>
        <end position="12"/>
    </location>
</feature>
<evidence type="ECO:0000256" key="15">
    <source>
        <dbReference type="ARBA" id="ARBA00023306"/>
    </source>
</evidence>
<dbReference type="GO" id="GO:0000278">
    <property type="term" value="P:mitotic cell cycle"/>
    <property type="evidence" value="ECO:0007669"/>
    <property type="project" value="InterPro"/>
</dbReference>
<evidence type="ECO:0000256" key="14">
    <source>
        <dbReference type="ARBA" id="ARBA00023242"/>
    </source>
</evidence>
<keyword evidence="12" id="KW-0175">Coiled coil</keyword>
<keyword evidence="7" id="KW-0132">Cell division</keyword>
<evidence type="ECO:0000256" key="19">
    <source>
        <dbReference type="SAM" id="MobiDB-lite"/>
    </source>
</evidence>
<dbReference type="GO" id="GO:0007059">
    <property type="term" value="P:chromosome segregation"/>
    <property type="evidence" value="ECO:0007669"/>
    <property type="project" value="UniProtKB-KW"/>
</dbReference>
<dbReference type="Proteomes" id="UP001365542">
    <property type="component" value="Unassembled WGS sequence"/>
</dbReference>
<gene>
    <name evidence="20" type="ORF">TWF694_010319</name>
</gene>
<evidence type="ECO:0000313" key="21">
    <source>
        <dbReference type="Proteomes" id="UP001365542"/>
    </source>
</evidence>
<sequence>MDADDSFTRELEESSLMPYDGPAGEDHDMLDLDLNIDNRTIKQEEGTDQAPQQHPSNRFVSSVADEEAREATLRAELESVRRVNKLIIAVNKSLEDAMENMGTVNKAVDNANFLLDKYSQILSQSTHTSRIMLNGHWQGSTNDIAEMEQEAQTQALEAERRKREEAEAAAARERDARMREAAAAAQAVSGKNTTSRRGVVTGRKTPGSRSTSASGAYSSGYGKQTPTGRSVSSTSGGSSSTSRGILRGSGLARYAGRGTSGIGRGTGTDPRTGRGGRGA</sequence>
<organism evidence="20 21">
    <name type="scientific">Orbilia ellipsospora</name>
    <dbReference type="NCBI Taxonomy" id="2528407"/>
    <lineage>
        <taxon>Eukaryota</taxon>
        <taxon>Fungi</taxon>
        <taxon>Dikarya</taxon>
        <taxon>Ascomycota</taxon>
        <taxon>Pezizomycotina</taxon>
        <taxon>Orbiliomycetes</taxon>
        <taxon>Orbiliales</taxon>
        <taxon>Orbiliaceae</taxon>
        <taxon>Orbilia</taxon>
    </lineage>
</organism>
<evidence type="ECO:0000256" key="16">
    <source>
        <dbReference type="ARBA" id="ARBA00023328"/>
    </source>
</evidence>
<keyword evidence="15" id="KW-0131">Cell cycle</keyword>
<dbReference type="PANTHER" id="PTHR28216">
    <property type="entry name" value="DASH COMPLEX SUBUNIT DUO1"/>
    <property type="match status" value="1"/>
</dbReference>
<evidence type="ECO:0000256" key="9">
    <source>
        <dbReference type="ARBA" id="ARBA00022776"/>
    </source>
</evidence>
<evidence type="ECO:0000256" key="13">
    <source>
        <dbReference type="ARBA" id="ARBA00023212"/>
    </source>
</evidence>
<feature type="region of interest" description="Disordered" evidence="19">
    <location>
        <begin position="152"/>
        <end position="279"/>
    </location>
</feature>
<evidence type="ECO:0000256" key="2">
    <source>
        <dbReference type="ARBA" id="ARBA00004186"/>
    </source>
</evidence>
<dbReference type="InterPro" id="IPR013960">
    <property type="entry name" value="DASH_Duo1"/>
</dbReference>
<keyword evidence="9" id="KW-0498">Mitosis</keyword>
<accession>A0AAV9XAV1</accession>
<comment type="subcellular location">
    <subcellularLocation>
        <location evidence="3">Chromosome</location>
        <location evidence="3">Centromere</location>
        <location evidence="3">Kinetochore</location>
    </subcellularLocation>
    <subcellularLocation>
        <location evidence="2">Cytoplasm</location>
        <location evidence="2">Cytoskeleton</location>
        <location evidence="2">Spindle</location>
    </subcellularLocation>
    <subcellularLocation>
        <location evidence="1">Nucleus</location>
    </subcellularLocation>
</comment>
<proteinExistence type="inferred from homology"/>
<feature type="region of interest" description="Disordered" evidence="19">
    <location>
        <begin position="1"/>
        <end position="58"/>
    </location>
</feature>
<evidence type="ECO:0000256" key="4">
    <source>
        <dbReference type="ARBA" id="ARBA00005366"/>
    </source>
</evidence>
<dbReference type="EMBL" id="JAVHJO010000007">
    <property type="protein sequence ID" value="KAK6538746.1"/>
    <property type="molecule type" value="Genomic_DNA"/>
</dbReference>
<evidence type="ECO:0000256" key="6">
    <source>
        <dbReference type="ARBA" id="ARBA00022490"/>
    </source>
</evidence>
<evidence type="ECO:0000256" key="8">
    <source>
        <dbReference type="ARBA" id="ARBA00022701"/>
    </source>
</evidence>
<dbReference type="AlphaFoldDB" id="A0AAV9XAV1"/>
<comment type="caution">
    <text evidence="20">The sequence shown here is derived from an EMBL/GenBank/DDBJ whole genome shotgun (WGS) entry which is preliminary data.</text>
</comment>
<feature type="compositionally biased region" description="Low complexity" evidence="19">
    <location>
        <begin position="207"/>
        <end position="250"/>
    </location>
</feature>
<evidence type="ECO:0000256" key="1">
    <source>
        <dbReference type="ARBA" id="ARBA00004123"/>
    </source>
</evidence>
<evidence type="ECO:0000256" key="5">
    <source>
        <dbReference type="ARBA" id="ARBA00022454"/>
    </source>
</evidence>
<keyword evidence="13" id="KW-0206">Cytoskeleton</keyword>
<dbReference type="PANTHER" id="PTHR28216:SF1">
    <property type="entry name" value="DASH COMPLEX SUBUNIT DUO1"/>
    <property type="match status" value="1"/>
</dbReference>
<keyword evidence="8" id="KW-0493">Microtubule</keyword>
<dbReference type="GO" id="GO:0005874">
    <property type="term" value="C:microtubule"/>
    <property type="evidence" value="ECO:0007669"/>
    <property type="project" value="UniProtKB-KW"/>
</dbReference>
<feature type="compositionally biased region" description="Polar residues" evidence="19">
    <location>
        <begin position="49"/>
        <end position="58"/>
    </location>
</feature>
<evidence type="ECO:0000256" key="3">
    <source>
        <dbReference type="ARBA" id="ARBA00004629"/>
    </source>
</evidence>
<evidence type="ECO:0000256" key="18">
    <source>
        <dbReference type="ARBA" id="ARBA00044358"/>
    </source>
</evidence>
<keyword evidence="14" id="KW-0539">Nucleus</keyword>
<keyword evidence="21" id="KW-1185">Reference proteome</keyword>
<evidence type="ECO:0000256" key="10">
    <source>
        <dbReference type="ARBA" id="ARBA00022829"/>
    </source>
</evidence>
<keyword evidence="10" id="KW-0159">Chromosome partition</keyword>
<dbReference type="GO" id="GO:0072686">
    <property type="term" value="C:mitotic spindle"/>
    <property type="evidence" value="ECO:0007669"/>
    <property type="project" value="InterPro"/>
</dbReference>
<evidence type="ECO:0000256" key="17">
    <source>
        <dbReference type="ARBA" id="ARBA00044152"/>
    </source>
</evidence>
<evidence type="ECO:0000256" key="11">
    <source>
        <dbReference type="ARBA" id="ARBA00022838"/>
    </source>
</evidence>
<protein>
    <recommendedName>
        <fullName evidence="17">DASH complex subunit DUO1</fullName>
    </recommendedName>
    <alternativeName>
        <fullName evidence="18">Outer kinetochore protein DUO1</fullName>
    </alternativeName>
</protein>
<keyword evidence="11" id="KW-0995">Kinetochore</keyword>
<keyword evidence="5" id="KW-0158">Chromosome</keyword>
<keyword evidence="6" id="KW-0963">Cytoplasm</keyword>
<evidence type="ECO:0000313" key="20">
    <source>
        <dbReference type="EMBL" id="KAK6538746.1"/>
    </source>
</evidence>
<name>A0AAV9XAV1_9PEZI</name>
<comment type="similarity">
    <text evidence="4">Belongs to the DASH complex DUO1 family.</text>
</comment>
<reference evidence="20 21" key="1">
    <citation type="submission" date="2019-10" db="EMBL/GenBank/DDBJ databases">
        <authorList>
            <person name="Palmer J.M."/>
        </authorList>
    </citation>
    <scope>NUCLEOTIDE SEQUENCE [LARGE SCALE GENOMIC DNA]</scope>
    <source>
        <strain evidence="20 21">TWF694</strain>
    </source>
</reference>
<dbReference type="Pfam" id="PF08651">
    <property type="entry name" value="DASH_Duo1"/>
    <property type="match status" value="1"/>
</dbReference>
<dbReference type="GO" id="GO:0051301">
    <property type="term" value="P:cell division"/>
    <property type="evidence" value="ECO:0007669"/>
    <property type="project" value="UniProtKB-KW"/>
</dbReference>
<evidence type="ECO:0000256" key="12">
    <source>
        <dbReference type="ARBA" id="ARBA00023054"/>
    </source>
</evidence>